<dbReference type="Gene3D" id="1.20.5.1030">
    <property type="entry name" value="Preprotein translocase secy subunit"/>
    <property type="match status" value="1"/>
</dbReference>
<dbReference type="Pfam" id="PF00584">
    <property type="entry name" value="SecE"/>
    <property type="match status" value="1"/>
</dbReference>
<dbReference type="PANTHER" id="PTHR33910:SF1">
    <property type="entry name" value="PROTEIN TRANSLOCASE SUBUNIT SECE"/>
    <property type="match status" value="1"/>
</dbReference>
<evidence type="ECO:0000256" key="1">
    <source>
        <dbReference type="ARBA" id="ARBA00004370"/>
    </source>
</evidence>
<evidence type="ECO:0000256" key="2">
    <source>
        <dbReference type="ARBA" id="ARBA00022448"/>
    </source>
</evidence>
<proteinExistence type="inferred from homology"/>
<name>A0ABV5AIX7_9BACL</name>
<reference evidence="10 11" key="1">
    <citation type="journal article" date="2024" name="Int. J. Mol. Sci.">
        <title>Exploration of Alicyclobacillus spp. Genome in Search of Antibiotic Resistance.</title>
        <authorList>
            <person name="Bucka-Kolendo J."/>
            <person name="Kiousi D.E."/>
            <person name="Dekowska A."/>
            <person name="Mikolajczuk-Szczyrba A."/>
            <person name="Karadedos D.M."/>
            <person name="Michael P."/>
            <person name="Galanis A."/>
            <person name="Sokolowska B."/>
        </authorList>
    </citation>
    <scope>NUCLEOTIDE SEQUENCE [LARGE SCALE GENOMIC DNA]</scope>
    <source>
        <strain evidence="10 11">KKP 3000</strain>
    </source>
</reference>
<evidence type="ECO:0000313" key="10">
    <source>
        <dbReference type="EMBL" id="MFB5192186.1"/>
    </source>
</evidence>
<feature type="transmembrane region" description="Helical" evidence="9">
    <location>
        <begin position="41"/>
        <end position="62"/>
    </location>
</feature>
<keyword evidence="8 9" id="KW-0472">Membrane</keyword>
<dbReference type="RefSeq" id="WP_275474926.1">
    <property type="nucleotide sequence ID" value="NZ_CP162940.1"/>
</dbReference>
<comment type="function">
    <text evidence="9">Essential subunit of the Sec protein translocation channel SecYEG. Clamps together the 2 halves of SecY. May contact the channel plug during translocation.</text>
</comment>
<sequence>MAKANESLVEAKARKRSGFFAFFAESWRELRRVRWPKRREIVLYTAASLVLCVILGLLIWGFDIGVSRLLTFIGVV</sequence>
<dbReference type="Proteomes" id="UP001579974">
    <property type="component" value="Unassembled WGS sequence"/>
</dbReference>
<keyword evidence="2 9" id="KW-0813">Transport</keyword>
<dbReference type="EMBL" id="JBDXSU010000018">
    <property type="protein sequence ID" value="MFB5192186.1"/>
    <property type="molecule type" value="Genomic_DNA"/>
</dbReference>
<dbReference type="InterPro" id="IPR005807">
    <property type="entry name" value="SecE_bac"/>
</dbReference>
<evidence type="ECO:0000256" key="9">
    <source>
        <dbReference type="HAMAP-Rule" id="MF_00422"/>
    </source>
</evidence>
<comment type="caution">
    <text evidence="10">The sequence shown here is derived from an EMBL/GenBank/DDBJ whole genome shotgun (WGS) entry which is preliminary data.</text>
</comment>
<comment type="subunit">
    <text evidence="9">Component of the Sec protein translocase complex. Heterotrimer consisting of SecY, SecE and SecG subunits. The heterotrimers can form oligomers, although 1 heterotrimer is thought to be able to translocate proteins. Interacts with the ribosome. Interacts with SecDF, and other proteins may be involved. Interacts with SecA.</text>
</comment>
<accession>A0ABV5AIX7</accession>
<comment type="subcellular location">
    <subcellularLocation>
        <location evidence="9">Cell membrane</location>
        <topology evidence="9">Single-pass membrane protein</topology>
    </subcellularLocation>
    <subcellularLocation>
        <location evidence="1">Membrane</location>
    </subcellularLocation>
</comment>
<organism evidence="10 11">
    <name type="scientific">Alicyclobacillus fastidiosus</name>
    <dbReference type="NCBI Taxonomy" id="392011"/>
    <lineage>
        <taxon>Bacteria</taxon>
        <taxon>Bacillati</taxon>
        <taxon>Bacillota</taxon>
        <taxon>Bacilli</taxon>
        <taxon>Bacillales</taxon>
        <taxon>Alicyclobacillaceae</taxon>
        <taxon>Alicyclobacillus</taxon>
    </lineage>
</organism>
<keyword evidence="4 9" id="KW-0812">Transmembrane</keyword>
<dbReference type="PRINTS" id="PR01650">
    <property type="entry name" value="SECETRNLCASE"/>
</dbReference>
<comment type="similarity">
    <text evidence="9">Belongs to the SecE/SEC61-gamma family.</text>
</comment>
<keyword evidence="3 9" id="KW-1003">Cell membrane</keyword>
<keyword evidence="7 9" id="KW-0811">Translocation</keyword>
<evidence type="ECO:0000256" key="7">
    <source>
        <dbReference type="ARBA" id="ARBA00023010"/>
    </source>
</evidence>
<keyword evidence="6 9" id="KW-1133">Transmembrane helix</keyword>
<evidence type="ECO:0000256" key="6">
    <source>
        <dbReference type="ARBA" id="ARBA00022989"/>
    </source>
</evidence>
<keyword evidence="5 9" id="KW-0653">Protein transport</keyword>
<dbReference type="PANTHER" id="PTHR33910">
    <property type="entry name" value="PROTEIN TRANSLOCASE SUBUNIT SECE"/>
    <property type="match status" value="1"/>
</dbReference>
<evidence type="ECO:0000256" key="3">
    <source>
        <dbReference type="ARBA" id="ARBA00022475"/>
    </source>
</evidence>
<evidence type="ECO:0000256" key="5">
    <source>
        <dbReference type="ARBA" id="ARBA00022927"/>
    </source>
</evidence>
<keyword evidence="11" id="KW-1185">Reference proteome</keyword>
<dbReference type="NCBIfam" id="TIGR00964">
    <property type="entry name" value="secE_bact"/>
    <property type="match status" value="1"/>
</dbReference>
<protein>
    <recommendedName>
        <fullName evidence="9">Protein translocase subunit SecE</fullName>
    </recommendedName>
</protein>
<dbReference type="InterPro" id="IPR038379">
    <property type="entry name" value="SecE_sf"/>
</dbReference>
<evidence type="ECO:0000256" key="4">
    <source>
        <dbReference type="ARBA" id="ARBA00022692"/>
    </source>
</evidence>
<dbReference type="InterPro" id="IPR001901">
    <property type="entry name" value="Translocase_SecE/Sec61-g"/>
</dbReference>
<evidence type="ECO:0000256" key="8">
    <source>
        <dbReference type="ARBA" id="ARBA00023136"/>
    </source>
</evidence>
<evidence type="ECO:0000313" key="11">
    <source>
        <dbReference type="Proteomes" id="UP001579974"/>
    </source>
</evidence>
<gene>
    <name evidence="9 10" type="primary">secE</name>
    <name evidence="10" type="ORF">KKP3000_000981</name>
</gene>
<dbReference type="HAMAP" id="MF_00422">
    <property type="entry name" value="SecE"/>
    <property type="match status" value="1"/>
</dbReference>